<evidence type="ECO:0000313" key="2">
    <source>
        <dbReference type="EMBL" id="KAF5838341.1"/>
    </source>
</evidence>
<evidence type="ECO:0008006" key="4">
    <source>
        <dbReference type="Google" id="ProtNLM"/>
    </source>
</evidence>
<comment type="caution">
    <text evidence="2">The sequence shown here is derived from an EMBL/GenBank/DDBJ whole genome shotgun (WGS) entry which is preliminary data.</text>
</comment>
<dbReference type="CDD" id="cd02440">
    <property type="entry name" value="AdoMet_MTases"/>
    <property type="match status" value="1"/>
</dbReference>
<dbReference type="Pfam" id="PF11899">
    <property type="entry name" value="DUF3419"/>
    <property type="match status" value="1"/>
</dbReference>
<evidence type="ECO:0000313" key="3">
    <source>
        <dbReference type="Proteomes" id="UP000815325"/>
    </source>
</evidence>
<dbReference type="EMBL" id="MU069582">
    <property type="protein sequence ID" value="KAF5838341.1"/>
    <property type="molecule type" value="Genomic_DNA"/>
</dbReference>
<name>A0ABQ7GUR0_DUNSA</name>
<gene>
    <name evidence="2" type="ORF">DUNSADRAFT_3012</name>
</gene>
<dbReference type="Proteomes" id="UP000815325">
    <property type="component" value="Unassembled WGS sequence"/>
</dbReference>
<dbReference type="PANTHER" id="PTHR47473:SF1">
    <property type="entry name" value="METHYLTRANSFERASE DOMAIN-CONTAINING PROTEIN"/>
    <property type="match status" value="1"/>
</dbReference>
<dbReference type="InterPro" id="IPR029063">
    <property type="entry name" value="SAM-dependent_MTases_sf"/>
</dbReference>
<evidence type="ECO:0000256" key="1">
    <source>
        <dbReference type="SAM" id="MobiDB-lite"/>
    </source>
</evidence>
<organism evidence="2 3">
    <name type="scientific">Dunaliella salina</name>
    <name type="common">Green alga</name>
    <name type="synonym">Protococcus salinus</name>
    <dbReference type="NCBI Taxonomy" id="3046"/>
    <lineage>
        <taxon>Eukaryota</taxon>
        <taxon>Viridiplantae</taxon>
        <taxon>Chlorophyta</taxon>
        <taxon>core chlorophytes</taxon>
        <taxon>Chlorophyceae</taxon>
        <taxon>CS clade</taxon>
        <taxon>Chlamydomonadales</taxon>
        <taxon>Dunaliellaceae</taxon>
        <taxon>Dunaliella</taxon>
    </lineage>
</organism>
<proteinExistence type="predicted"/>
<dbReference type="InterPro" id="IPR021829">
    <property type="entry name" value="DUF3419"/>
</dbReference>
<feature type="region of interest" description="Disordered" evidence="1">
    <location>
        <begin position="1"/>
        <end position="28"/>
    </location>
</feature>
<dbReference type="Gene3D" id="3.40.50.150">
    <property type="entry name" value="Vaccinia Virus protein VP39"/>
    <property type="match status" value="1"/>
</dbReference>
<sequence>MGAGGEGNRPHADTKDTRVKDTTRRKSSFTGLKELGKSRGRGLKQQLQSDWTVLRHLWFTKAQGADHASRLESFYGPQAKAYDKFRANFLWGRKPMLAACAARLAQRRDLIWVDLGGGTGENVDMMFEYLPMECFKAIYVVDLCHSLCEVAKLKVLERGWKNVHVVESDACAFTPPEGTASLVTFSYSLSMIPPFHDAVDAACSYLSNDGLLGVADFFVSSKYDLPMRQMPWLRRFFWRATFDTDNIDIGPERRAYLEHRLERVWEVNSQGSIPYVPYLRAPYYVWIGRRHQLGHVPHENKVDRPALFPPTFLYTQSWEDPAPDMEVMDINPKDRVLTLTSGGCNALNLLLHGAGEVVSVDCNPAQSALLELKVCAIQHLEYDDFWQMFGEGRHPRIESIYERTLAPFLSQTSNKFWCKRLWYFKKGLYFQGGMGNLCWIVQCLLAFVGCANTVKRIANAPTLEEQRRIWDNTLLLRFIKHGPALLVYIFRRIVTFLCFNRIVLWFGGGVPAKQYDLIKEDGLPVDTYIARVFDGVAENSHLRSSNYFYYNCMTGHFLKDNCPAYLKEPAFRQLKSGLIDRLTVETSTFLDELRSRKYTKVILMDHLDWLSPHQHEEYARVLAQQVPAGGIVIWRSAALCPSYSAVVARAGFDVRCISRADQGYMDRVNMYSSFFVATRLGGSSKMD</sequence>
<dbReference type="SUPFAM" id="SSF53335">
    <property type="entry name" value="S-adenosyl-L-methionine-dependent methyltransferases"/>
    <property type="match status" value="2"/>
</dbReference>
<dbReference type="Pfam" id="PF13489">
    <property type="entry name" value="Methyltransf_23"/>
    <property type="match status" value="1"/>
</dbReference>
<feature type="compositionally biased region" description="Basic and acidic residues" evidence="1">
    <location>
        <begin position="8"/>
        <end position="24"/>
    </location>
</feature>
<keyword evidence="3" id="KW-1185">Reference proteome</keyword>
<dbReference type="PANTHER" id="PTHR47473">
    <property type="entry name" value="BTA1P"/>
    <property type="match status" value="1"/>
</dbReference>
<protein>
    <recommendedName>
        <fullName evidence="4">Betaine lipid synthase</fullName>
    </recommendedName>
</protein>
<accession>A0ABQ7GUR0</accession>
<reference evidence="2" key="1">
    <citation type="submission" date="2017-08" db="EMBL/GenBank/DDBJ databases">
        <authorList>
            <person name="Polle J.E."/>
            <person name="Barry K."/>
            <person name="Cushman J."/>
            <person name="Schmutz J."/>
            <person name="Tran D."/>
            <person name="Hathwaick L.T."/>
            <person name="Yim W.C."/>
            <person name="Jenkins J."/>
            <person name="Mckie-Krisberg Z.M."/>
            <person name="Prochnik S."/>
            <person name="Lindquist E."/>
            <person name="Dockter R.B."/>
            <person name="Adam C."/>
            <person name="Molina H."/>
            <person name="Bunkerborg J."/>
            <person name="Jin E."/>
            <person name="Buchheim M."/>
            <person name="Magnuson J."/>
        </authorList>
    </citation>
    <scope>NUCLEOTIDE SEQUENCE</scope>
    <source>
        <strain evidence="2">CCAP 19/18</strain>
    </source>
</reference>